<dbReference type="SUPFAM" id="SSF52317">
    <property type="entry name" value="Class I glutamine amidotransferase-like"/>
    <property type="match status" value="1"/>
</dbReference>
<evidence type="ECO:0000256" key="1">
    <source>
        <dbReference type="SAM" id="MobiDB-lite"/>
    </source>
</evidence>
<feature type="compositionally biased region" description="Basic and acidic residues" evidence="1">
    <location>
        <begin position="941"/>
        <end position="961"/>
    </location>
</feature>
<dbReference type="InterPro" id="IPR036465">
    <property type="entry name" value="vWFA_dom_sf"/>
</dbReference>
<accession>A0A2A6RLR6</accession>
<evidence type="ECO:0000256" key="2">
    <source>
        <dbReference type="SAM" id="Phobius"/>
    </source>
</evidence>
<dbReference type="PANTHER" id="PTHR37947">
    <property type="entry name" value="BLL2462 PROTEIN"/>
    <property type="match status" value="1"/>
</dbReference>
<dbReference type="Pfam" id="PF00092">
    <property type="entry name" value="VWA"/>
    <property type="match status" value="1"/>
</dbReference>
<feature type="domain" description="VWFA" evidence="3">
    <location>
        <begin position="411"/>
        <end position="591"/>
    </location>
</feature>
<dbReference type="InterPro" id="IPR029062">
    <property type="entry name" value="Class_I_gatase-like"/>
</dbReference>
<sequence>MPYFSFVYPEMLWLLLIVGLIWLVALVTPRRVAPWRFWTSLGLRTLLALALVLAVAGVQLVLPVQRTTTVFLLDGSDSVPSVARAQAEGFIQAALEEMPEGDQAAIVVFGGNALVERTPSDERRLGRISSVPIATRTNVEAALQLGLALFPTDTQKRLVLLSDGGENEGRAVDMARLAAARGIPIDVVPLDIDTGEAEALVASVEAPAHAREGQMATVVATLESTVAQQSLVRLIGDEGILQERVVSLDAGVNEVRFPVEVQGFGFQRLRVQIEPEQDGRIQNNEAAALIRVDGPPRVLLVAQQPEDAQALAQALAATNINPEIIAPELMPATALGLSVYDALVLVNTPARALPAGAMAALPSYVRDFGKGLIMIGGRDSFGVGGYGRTPVEAVLPVDMDVRSQEQRPNLAMIFLIDKSGSMDACHCNAADLSPEALNTRKVDIAKEAVAQAAAVMSPEDTLGVISFDTRAFQTIPPASGLTVEQVVNALDGVQPHGSANIRAGLTEAEQLLQGIDARIKHIVLLTDGWSSGGTHTDLAERLREQGITLSVVAAGGGSADYLERLAEAGGGRYYPAEDMAEVPQIFVQETITTAGNYIIERPFFPIALGQHAILRGLGGLPMLYGYNGVTAKDTAQVVLKTDNNEPLLTVWQYGLGSSAAWMSDTRGQWARNWLTWEEFPRFAGQMLGAVLPNPNDQTITPEVLVAGSETTLRLTAPADAEERLARMDVTANVLNMAGEVVAEDVPLSQVGPSNYLGRFASPPPGTYVVQLRGVYGDGTPLLSMLGMVVPYSAEYRGNPANPALLAELAALTGGQQLLAAAEAFAPTATPVTRAQELGLWLLLLACCLLPFDIAVRRLLLRRSDLGVLGQLRMPRRATPAPDPTPADVTLSRLQGAKQRVGTRLGPSEAEAPPPAPPPAPSPPASAPSPPTPPVELAGENPLERLRLAKERARRRAAGERE</sequence>
<evidence type="ECO:0000259" key="3">
    <source>
        <dbReference type="PROSITE" id="PS50234"/>
    </source>
</evidence>
<dbReference type="EMBL" id="NQWI01000017">
    <property type="protein sequence ID" value="PDW04007.1"/>
    <property type="molecule type" value="Genomic_DNA"/>
</dbReference>
<reference evidence="5" key="1">
    <citation type="submission" date="2017-08" db="EMBL/GenBank/DDBJ databases">
        <authorList>
            <person name="Grouzdev D.S."/>
            <person name="Gaisin V.A."/>
            <person name="Rysina M.S."/>
            <person name="Gorlenko V.M."/>
        </authorList>
    </citation>
    <scope>NUCLEOTIDE SEQUENCE [LARGE SCALE GENOMIC DNA]</scope>
    <source>
        <strain evidence="5">Kir15-3F</strain>
    </source>
</reference>
<name>A0A2A6RLR6_9CHLR</name>
<dbReference type="InterPro" id="IPR010768">
    <property type="entry name" value="GATase1-like"/>
</dbReference>
<keyword evidence="2" id="KW-0472">Membrane</keyword>
<proteinExistence type="predicted"/>
<keyword evidence="2" id="KW-1133">Transmembrane helix</keyword>
<dbReference type="OrthoDB" id="9781333at2"/>
<feature type="domain" description="VWFA" evidence="3">
    <location>
        <begin position="68"/>
        <end position="235"/>
    </location>
</feature>
<dbReference type="SMART" id="SM00327">
    <property type="entry name" value="VWA"/>
    <property type="match status" value="2"/>
</dbReference>
<dbReference type="PROSITE" id="PS50234">
    <property type="entry name" value="VWFA"/>
    <property type="match status" value="2"/>
</dbReference>
<dbReference type="PANTHER" id="PTHR37947:SF2">
    <property type="entry name" value="VON WILLEBRAND FACTOR TYPE A"/>
    <property type="match status" value="1"/>
</dbReference>
<gene>
    <name evidence="4" type="ORF">CJ255_05980</name>
</gene>
<dbReference type="SUPFAM" id="SSF53300">
    <property type="entry name" value="vWA-like"/>
    <property type="match status" value="2"/>
</dbReference>
<organism evidence="4 5">
    <name type="scientific">Candidatus Viridilinea mediisalina</name>
    <dbReference type="NCBI Taxonomy" id="2024553"/>
    <lineage>
        <taxon>Bacteria</taxon>
        <taxon>Bacillati</taxon>
        <taxon>Chloroflexota</taxon>
        <taxon>Chloroflexia</taxon>
        <taxon>Chloroflexales</taxon>
        <taxon>Chloroflexineae</taxon>
        <taxon>Oscillochloridaceae</taxon>
        <taxon>Candidatus Viridilinea</taxon>
    </lineage>
</organism>
<dbReference type="Proteomes" id="UP000220527">
    <property type="component" value="Unassembled WGS sequence"/>
</dbReference>
<protein>
    <recommendedName>
        <fullName evidence="3">VWFA domain-containing protein</fullName>
    </recommendedName>
</protein>
<dbReference type="Pfam" id="PF13519">
    <property type="entry name" value="VWA_2"/>
    <property type="match status" value="1"/>
</dbReference>
<feature type="region of interest" description="Disordered" evidence="1">
    <location>
        <begin position="874"/>
        <end position="961"/>
    </location>
</feature>
<dbReference type="CDD" id="cd00198">
    <property type="entry name" value="vWFA"/>
    <property type="match status" value="1"/>
</dbReference>
<keyword evidence="5" id="KW-1185">Reference proteome</keyword>
<comment type="caution">
    <text evidence="4">The sequence shown here is derived from an EMBL/GenBank/DDBJ whole genome shotgun (WGS) entry which is preliminary data.</text>
</comment>
<evidence type="ECO:0000313" key="4">
    <source>
        <dbReference type="EMBL" id="PDW04007.1"/>
    </source>
</evidence>
<dbReference type="Gene3D" id="3.40.50.410">
    <property type="entry name" value="von Willebrand factor, type A domain"/>
    <property type="match status" value="1"/>
</dbReference>
<dbReference type="Gene3D" id="3.40.50.880">
    <property type="match status" value="2"/>
</dbReference>
<feature type="compositionally biased region" description="Pro residues" evidence="1">
    <location>
        <begin position="911"/>
        <end position="933"/>
    </location>
</feature>
<feature type="transmembrane region" description="Helical" evidence="2">
    <location>
        <begin position="12"/>
        <end position="29"/>
    </location>
</feature>
<dbReference type="AlphaFoldDB" id="A0A2A6RLR6"/>
<evidence type="ECO:0000313" key="5">
    <source>
        <dbReference type="Proteomes" id="UP000220527"/>
    </source>
</evidence>
<keyword evidence="2" id="KW-0812">Transmembrane</keyword>
<dbReference type="InterPro" id="IPR002035">
    <property type="entry name" value="VWF_A"/>
</dbReference>
<dbReference type="RefSeq" id="WP_097643178.1">
    <property type="nucleotide sequence ID" value="NZ_NQWI01000017.1"/>
</dbReference>
<dbReference type="Pfam" id="PF07090">
    <property type="entry name" value="GATase1_like"/>
    <property type="match status" value="1"/>
</dbReference>
<feature type="transmembrane region" description="Helical" evidence="2">
    <location>
        <begin position="41"/>
        <end position="62"/>
    </location>
</feature>